<evidence type="ECO:0000313" key="3">
    <source>
        <dbReference type="Proteomes" id="UP001642360"/>
    </source>
</evidence>
<dbReference type="Proteomes" id="UP001642360">
    <property type="component" value="Unassembled WGS sequence"/>
</dbReference>
<name>A0ABC8TI00_9AQUA</name>
<accession>A0ABC8TI00</accession>
<evidence type="ECO:0000256" key="1">
    <source>
        <dbReference type="SAM" id="MobiDB-lite"/>
    </source>
</evidence>
<protein>
    <submittedName>
        <fullName evidence="2">Uncharacterized protein</fullName>
    </submittedName>
</protein>
<reference evidence="2 3" key="1">
    <citation type="submission" date="2024-02" db="EMBL/GenBank/DDBJ databases">
        <authorList>
            <person name="Vignale AGUSTIN F."/>
            <person name="Sosa J E."/>
            <person name="Modenutti C."/>
        </authorList>
    </citation>
    <scope>NUCLEOTIDE SEQUENCE [LARGE SCALE GENOMIC DNA]</scope>
</reference>
<feature type="region of interest" description="Disordered" evidence="1">
    <location>
        <begin position="32"/>
        <end position="79"/>
    </location>
</feature>
<proteinExistence type="predicted"/>
<dbReference type="AlphaFoldDB" id="A0ABC8TI00"/>
<comment type="caution">
    <text evidence="2">The sequence shown here is derived from an EMBL/GenBank/DDBJ whole genome shotgun (WGS) entry which is preliminary data.</text>
</comment>
<feature type="compositionally biased region" description="Polar residues" evidence="1">
    <location>
        <begin position="38"/>
        <end position="60"/>
    </location>
</feature>
<keyword evidence="3" id="KW-1185">Reference proteome</keyword>
<evidence type="ECO:0000313" key="2">
    <source>
        <dbReference type="EMBL" id="CAK9168611.1"/>
    </source>
</evidence>
<dbReference type="EMBL" id="CAUOFW020005107">
    <property type="protein sequence ID" value="CAK9168611.1"/>
    <property type="molecule type" value="Genomic_DNA"/>
</dbReference>
<organism evidence="2 3">
    <name type="scientific">Ilex paraguariensis</name>
    <name type="common">yerba mate</name>
    <dbReference type="NCBI Taxonomy" id="185542"/>
    <lineage>
        <taxon>Eukaryota</taxon>
        <taxon>Viridiplantae</taxon>
        <taxon>Streptophyta</taxon>
        <taxon>Embryophyta</taxon>
        <taxon>Tracheophyta</taxon>
        <taxon>Spermatophyta</taxon>
        <taxon>Magnoliopsida</taxon>
        <taxon>eudicotyledons</taxon>
        <taxon>Gunneridae</taxon>
        <taxon>Pentapetalae</taxon>
        <taxon>asterids</taxon>
        <taxon>campanulids</taxon>
        <taxon>Aquifoliales</taxon>
        <taxon>Aquifoliaceae</taxon>
        <taxon>Ilex</taxon>
    </lineage>
</organism>
<sequence>MSAWEFSQASLPSRVPTLGSLDLHLEEDEWKIAGSHNAHPQQDLNTNSGGGSTSPRSTYTESKKTAKPDNPPTLIVPPTNFRQTHRRTTLSISSPLLYNLVGIACNI</sequence>
<gene>
    <name evidence="2" type="ORF">ILEXP_LOCUS38006</name>
</gene>